<keyword evidence="4" id="KW-0472">Membrane</keyword>
<proteinExistence type="inferred from homology"/>
<evidence type="ECO:0000256" key="2">
    <source>
        <dbReference type="ARBA" id="ARBA00033753"/>
    </source>
</evidence>
<dbReference type="EMBL" id="JAPFFJ010000001">
    <property type="protein sequence ID" value="KAJ6435538.1"/>
    <property type="molecule type" value="Genomic_DNA"/>
</dbReference>
<dbReference type="PANTHER" id="PTHR12818:SF0">
    <property type="entry name" value="TRNA (ADENINE(37)-N6)-METHYLTRANSFERASE"/>
    <property type="match status" value="1"/>
</dbReference>
<comment type="caution">
    <text evidence="6">The sequence shown here is derived from an EMBL/GenBank/DDBJ whole genome shotgun (WGS) entry which is preliminary data.</text>
</comment>
<dbReference type="PROSITE" id="PS51668">
    <property type="entry name" value="TSAA_2"/>
    <property type="match status" value="1"/>
</dbReference>
<dbReference type="CDD" id="cd09281">
    <property type="entry name" value="UPF0066"/>
    <property type="match status" value="1"/>
</dbReference>
<evidence type="ECO:0000259" key="5">
    <source>
        <dbReference type="PROSITE" id="PS51668"/>
    </source>
</evidence>
<evidence type="ECO:0000313" key="7">
    <source>
        <dbReference type="Proteomes" id="UP001162972"/>
    </source>
</evidence>
<dbReference type="Proteomes" id="UP001162972">
    <property type="component" value="Chromosome 18"/>
</dbReference>
<keyword evidence="4" id="KW-1133">Transmembrane helix</keyword>
<dbReference type="InterPro" id="IPR040372">
    <property type="entry name" value="YaeB-like"/>
</dbReference>
<feature type="region of interest" description="Disordered" evidence="3">
    <location>
        <begin position="277"/>
        <end position="316"/>
    </location>
</feature>
<reference evidence="6 7" key="1">
    <citation type="journal article" date="2023" name="Int. J. Mol. Sci.">
        <title>De Novo Assembly and Annotation of 11 Diverse Shrub Willow (Salix) Genomes Reveals Novel Gene Organization in Sex-Linked Regions.</title>
        <authorList>
            <person name="Hyden B."/>
            <person name="Feng K."/>
            <person name="Yates T.B."/>
            <person name="Jawdy S."/>
            <person name="Cereghino C."/>
            <person name="Smart L.B."/>
            <person name="Muchero W."/>
        </authorList>
    </citation>
    <scope>NUCLEOTIDE SEQUENCE [LARGE SCALE GENOMIC DNA]</scope>
    <source>
        <tissue evidence="6">Shoot tip</tissue>
    </source>
</reference>
<feature type="domain" description="TsaA-like" evidence="5">
    <location>
        <begin position="93"/>
        <end position="211"/>
    </location>
</feature>
<dbReference type="Gene3D" id="2.40.30.70">
    <property type="entry name" value="YaeB-like"/>
    <property type="match status" value="1"/>
</dbReference>
<dbReference type="Pfam" id="PF01980">
    <property type="entry name" value="TrmO_N"/>
    <property type="match status" value="1"/>
</dbReference>
<feature type="transmembrane region" description="Helical" evidence="4">
    <location>
        <begin position="12"/>
        <end position="35"/>
    </location>
</feature>
<keyword evidence="1" id="KW-0949">S-adenosyl-L-methionine</keyword>
<comment type="similarity">
    <text evidence="2">Belongs to the tRNA methyltransferase O family.</text>
</comment>
<keyword evidence="4" id="KW-0812">Transmembrane</keyword>
<dbReference type="InterPro" id="IPR036414">
    <property type="entry name" value="YaeB_N_sf"/>
</dbReference>
<dbReference type="PANTHER" id="PTHR12818">
    <property type="entry name" value="TRNA (ADENINE(37)-N6)-METHYLTRANSFERASE"/>
    <property type="match status" value="1"/>
</dbReference>
<evidence type="ECO:0000256" key="4">
    <source>
        <dbReference type="SAM" id="Phobius"/>
    </source>
</evidence>
<protein>
    <recommendedName>
        <fullName evidence="5">TsaA-like domain-containing protein</fullName>
    </recommendedName>
</protein>
<keyword evidence="7" id="KW-1185">Reference proteome</keyword>
<accession>A0AAD6PP88</accession>
<gene>
    <name evidence="6" type="ORF">OIU84_000686</name>
</gene>
<sequence length="371" mass="40870">MGSTLNSKWLPVTSTVTVALALLSASTAVISLYFCRKKSKVLYSKIQELEISLNSCLQNSAAERQGRIRAQQDLRKALAEPKSENLEQTSYPMTPIGLVQSCFSTRNGTPRQPLLVPLARACLVFDSARKLWKHPSRSKFKAKVRVPGLKGGKMGVLATRSPHRPCPIGLTVAKVEAVRGNMVLLSGVDLVDGTPVLDIKPYLPYSDSIQGAAVPEWVMVDNILAVASVNFSEGFSSSLSDCWETAKKKSLYASPDELQCLIKQVLSWDIRSLSQRNQPHDPLIKTGNGEAPNSALDSDQNQDEEASDNENSQVCHPSGDVTYHLILEGTNVAYRIDFNGNVTVENVVVSSEILNRNRNRRSFLEWRDELS</sequence>
<dbReference type="SUPFAM" id="SSF118196">
    <property type="entry name" value="YaeB-like"/>
    <property type="match status" value="1"/>
</dbReference>
<evidence type="ECO:0000313" key="6">
    <source>
        <dbReference type="EMBL" id="KAJ6435538.1"/>
    </source>
</evidence>
<organism evidence="6 7">
    <name type="scientific">Salix udensis</name>
    <dbReference type="NCBI Taxonomy" id="889485"/>
    <lineage>
        <taxon>Eukaryota</taxon>
        <taxon>Viridiplantae</taxon>
        <taxon>Streptophyta</taxon>
        <taxon>Embryophyta</taxon>
        <taxon>Tracheophyta</taxon>
        <taxon>Spermatophyta</taxon>
        <taxon>Magnoliopsida</taxon>
        <taxon>eudicotyledons</taxon>
        <taxon>Gunneridae</taxon>
        <taxon>Pentapetalae</taxon>
        <taxon>rosids</taxon>
        <taxon>fabids</taxon>
        <taxon>Malpighiales</taxon>
        <taxon>Salicaceae</taxon>
        <taxon>Saliceae</taxon>
        <taxon>Salix</taxon>
    </lineage>
</organism>
<dbReference type="InterPro" id="IPR036413">
    <property type="entry name" value="YaeB-like_sf"/>
</dbReference>
<evidence type="ECO:0000256" key="1">
    <source>
        <dbReference type="ARBA" id="ARBA00022691"/>
    </source>
</evidence>
<evidence type="ECO:0000256" key="3">
    <source>
        <dbReference type="SAM" id="MobiDB-lite"/>
    </source>
</evidence>
<name>A0AAD6PP88_9ROSI</name>
<dbReference type="AlphaFoldDB" id="A0AAD6PP88"/>
<dbReference type="InterPro" id="IPR023370">
    <property type="entry name" value="TrmO-like_N"/>
</dbReference>